<proteinExistence type="predicted"/>
<dbReference type="Gene3D" id="3.40.630.30">
    <property type="match status" value="1"/>
</dbReference>
<accession>A4XBW2</accession>
<organism evidence="1 2">
    <name type="scientific">Salinispora tropica (strain ATCC BAA-916 / DSM 44818 / JCM 13857 / NBRC 105044 / CNB-440)</name>
    <dbReference type="NCBI Taxonomy" id="369723"/>
    <lineage>
        <taxon>Bacteria</taxon>
        <taxon>Bacillati</taxon>
        <taxon>Actinomycetota</taxon>
        <taxon>Actinomycetes</taxon>
        <taxon>Micromonosporales</taxon>
        <taxon>Micromonosporaceae</taxon>
        <taxon>Salinispora</taxon>
    </lineage>
</organism>
<dbReference type="AlphaFoldDB" id="A4XBW2"/>
<keyword evidence="2" id="KW-1185">Reference proteome</keyword>
<dbReference type="Proteomes" id="UP000000235">
    <property type="component" value="Chromosome"/>
</dbReference>
<protein>
    <submittedName>
        <fullName evidence="1">Uncharacterized protein</fullName>
    </submittedName>
</protein>
<name>A4XBW2_SALTO</name>
<dbReference type="HOGENOM" id="CLU_135672_0_0_11"/>
<gene>
    <name evidence="1" type="ordered locus">Strop_3989</name>
</gene>
<dbReference type="KEGG" id="stp:Strop_3989"/>
<dbReference type="EMBL" id="CP000667">
    <property type="protein sequence ID" value="ABP56419.1"/>
    <property type="molecule type" value="Genomic_DNA"/>
</dbReference>
<reference evidence="2" key="1">
    <citation type="journal article" date="2007" name="Proc. Natl. Acad. Sci. U.S.A.">
        <title>Genome sequencing reveals complex secondary metabolome in the marine actinomycete Salinispora tropica.</title>
        <authorList>
            <person name="Udwary D.W."/>
            <person name="Zeigler L."/>
            <person name="Asolkar R.N."/>
            <person name="Singan V."/>
            <person name="Lapidus A."/>
            <person name="Fenical W."/>
            <person name="Jensen P.R."/>
            <person name="Moore B.S."/>
        </authorList>
    </citation>
    <scope>NUCLEOTIDE SEQUENCE [LARGE SCALE GENOMIC DNA]</scope>
    <source>
        <strain evidence="2">ATCC BAA-916 / DSM 44818 / CNB-440</strain>
    </source>
</reference>
<evidence type="ECO:0000313" key="1">
    <source>
        <dbReference type="EMBL" id="ABP56419.1"/>
    </source>
</evidence>
<dbReference type="eggNOG" id="COG1670">
    <property type="taxonomic scope" value="Bacteria"/>
</dbReference>
<sequence length="141" mass="15359">MLGPQHNEADHAAWMSSIAHIRSTPGFDQGWPPVAGMTLAENHEDLAGHAQRSHQRVDFAYSVIDIATGDVVGCVYFEPSSTGEREVAASSWVSAARAELDGLLTEIVGAWLRAAWPFEVVHYRLGEVPVTIRRSPEQPVG</sequence>
<dbReference type="STRING" id="369723.Strop_3989"/>
<evidence type="ECO:0000313" key="2">
    <source>
        <dbReference type="Proteomes" id="UP000000235"/>
    </source>
</evidence>